<proteinExistence type="predicted"/>
<protein>
    <recommendedName>
        <fullName evidence="4">ATP synthase F0 subunit 8</fullName>
    </recommendedName>
</protein>
<name>A0ABX4HH26_9GAMM</name>
<organism evidence="2 3">
    <name type="scientific">Vreelandella alkaliphila</name>
    <dbReference type="NCBI Taxonomy" id="272774"/>
    <lineage>
        <taxon>Bacteria</taxon>
        <taxon>Pseudomonadati</taxon>
        <taxon>Pseudomonadota</taxon>
        <taxon>Gammaproteobacteria</taxon>
        <taxon>Oceanospirillales</taxon>
        <taxon>Halomonadaceae</taxon>
        <taxon>Vreelandella</taxon>
    </lineage>
</organism>
<keyword evidence="1" id="KW-0472">Membrane</keyword>
<evidence type="ECO:0000256" key="1">
    <source>
        <dbReference type="SAM" id="Phobius"/>
    </source>
</evidence>
<evidence type="ECO:0000313" key="3">
    <source>
        <dbReference type="Proteomes" id="UP000218675"/>
    </source>
</evidence>
<gene>
    <name evidence="2" type="ORF">CK497_08340</name>
</gene>
<comment type="caution">
    <text evidence="2">The sequence shown here is derived from an EMBL/GenBank/DDBJ whole genome shotgun (WGS) entry which is preliminary data.</text>
</comment>
<dbReference type="EMBL" id="NSKA01000003">
    <property type="protein sequence ID" value="PAU71791.1"/>
    <property type="molecule type" value="Genomic_DNA"/>
</dbReference>
<evidence type="ECO:0000313" key="2">
    <source>
        <dbReference type="EMBL" id="PAU71791.1"/>
    </source>
</evidence>
<evidence type="ECO:0008006" key="4">
    <source>
        <dbReference type="Google" id="ProtNLM"/>
    </source>
</evidence>
<feature type="transmembrane region" description="Helical" evidence="1">
    <location>
        <begin position="12"/>
        <end position="36"/>
    </location>
</feature>
<accession>A0ABX4HH26</accession>
<keyword evidence="3" id="KW-1185">Reference proteome</keyword>
<keyword evidence="1" id="KW-1133">Transmembrane helix</keyword>
<reference evidence="2 3" key="1">
    <citation type="submission" date="2017-08" db="EMBL/GenBank/DDBJ databases">
        <title>Halomonas binhaiensis sp. nov., isolated from saline alkaline soil.</title>
        <authorList>
            <person name="Wang D."/>
            <person name="Zhang G."/>
        </authorList>
    </citation>
    <scope>NUCLEOTIDE SEQUENCE [LARGE SCALE GENOMIC DNA]</scope>
    <source>
        <strain evidence="2 3">WN018</strain>
    </source>
</reference>
<keyword evidence="1" id="KW-0812">Transmembrane</keyword>
<dbReference type="Proteomes" id="UP000218675">
    <property type="component" value="Unassembled WGS sequence"/>
</dbReference>
<sequence length="62" mass="7327">MHKLCIPKKDITVSILAFLNLFWILLYLFFCLVLIVPRPAAEVIQVRKACWQPISYFYNLPD</sequence>